<evidence type="ECO:0000259" key="3">
    <source>
        <dbReference type="Pfam" id="PF00561"/>
    </source>
</evidence>
<dbReference type="RefSeq" id="WP_091355529.1">
    <property type="nucleotide sequence ID" value="NZ_AP025284.1"/>
</dbReference>
<dbReference type="Pfam" id="PF00561">
    <property type="entry name" value="Abhydrolase_1"/>
    <property type="match status" value="1"/>
</dbReference>
<evidence type="ECO:0000313" key="4">
    <source>
        <dbReference type="EMBL" id="SEQ37675.1"/>
    </source>
</evidence>
<accession>A0A1H9FIP8</accession>
<dbReference type="PANTHER" id="PTHR43798:SF14">
    <property type="entry name" value="SERINE HYDROLASE-LIKE PROTEIN DDB_G0286239"/>
    <property type="match status" value="1"/>
</dbReference>
<evidence type="ECO:0000313" key="5">
    <source>
        <dbReference type="Proteomes" id="UP000198749"/>
    </source>
</evidence>
<comment type="similarity">
    <text evidence="1">Belongs to the AB hydrolase superfamily.</text>
</comment>
<organism evidence="4 5">
    <name type="scientific">Amphritea atlantica</name>
    <dbReference type="NCBI Taxonomy" id="355243"/>
    <lineage>
        <taxon>Bacteria</taxon>
        <taxon>Pseudomonadati</taxon>
        <taxon>Pseudomonadota</taxon>
        <taxon>Gammaproteobacteria</taxon>
        <taxon>Oceanospirillales</taxon>
        <taxon>Oceanospirillaceae</taxon>
        <taxon>Amphritea</taxon>
    </lineage>
</organism>
<feature type="domain" description="AB hydrolase-1" evidence="3">
    <location>
        <begin position="33"/>
        <end position="138"/>
    </location>
</feature>
<dbReference type="GO" id="GO:0016020">
    <property type="term" value="C:membrane"/>
    <property type="evidence" value="ECO:0007669"/>
    <property type="project" value="TreeGrafter"/>
</dbReference>
<dbReference type="SUPFAM" id="SSF53474">
    <property type="entry name" value="alpha/beta-Hydrolases"/>
    <property type="match status" value="1"/>
</dbReference>
<dbReference type="PANTHER" id="PTHR43798">
    <property type="entry name" value="MONOACYLGLYCEROL LIPASE"/>
    <property type="match status" value="1"/>
</dbReference>
<dbReference type="AlphaFoldDB" id="A0A1H9FIP8"/>
<evidence type="ECO:0000256" key="1">
    <source>
        <dbReference type="ARBA" id="ARBA00008645"/>
    </source>
</evidence>
<reference evidence="5" key="1">
    <citation type="submission" date="2016-10" db="EMBL/GenBank/DDBJ databases">
        <authorList>
            <person name="Varghese N."/>
            <person name="Submissions S."/>
        </authorList>
    </citation>
    <scope>NUCLEOTIDE SEQUENCE [LARGE SCALE GENOMIC DNA]</scope>
    <source>
        <strain evidence="5">DSM 18887</strain>
    </source>
</reference>
<protein>
    <submittedName>
        <fullName evidence="4">Pimeloyl-ACP methyl ester carboxylesterase</fullName>
    </submittedName>
</protein>
<dbReference type="InterPro" id="IPR029058">
    <property type="entry name" value="AB_hydrolase_fold"/>
</dbReference>
<dbReference type="Gene3D" id="3.40.50.1820">
    <property type="entry name" value="alpha/beta hydrolase"/>
    <property type="match status" value="1"/>
</dbReference>
<name>A0A1H9FIP8_9GAMM</name>
<gene>
    <name evidence="4" type="ORF">SAMN03080615_01278</name>
</gene>
<dbReference type="GO" id="GO:0016787">
    <property type="term" value="F:hydrolase activity"/>
    <property type="evidence" value="ECO:0007669"/>
    <property type="project" value="UniProtKB-KW"/>
</dbReference>
<dbReference type="Proteomes" id="UP000198749">
    <property type="component" value="Unassembled WGS sequence"/>
</dbReference>
<dbReference type="InterPro" id="IPR050266">
    <property type="entry name" value="AB_hydrolase_sf"/>
</dbReference>
<evidence type="ECO:0000256" key="2">
    <source>
        <dbReference type="ARBA" id="ARBA00022801"/>
    </source>
</evidence>
<dbReference type="PRINTS" id="PR00111">
    <property type="entry name" value="ABHYDROLASE"/>
</dbReference>
<dbReference type="OrthoDB" id="149912at2"/>
<dbReference type="InterPro" id="IPR000073">
    <property type="entry name" value="AB_hydrolase_1"/>
</dbReference>
<proteinExistence type="inferred from homology"/>
<keyword evidence="5" id="KW-1185">Reference proteome</keyword>
<dbReference type="STRING" id="355243.SAMN03080615_01278"/>
<keyword evidence="2" id="KW-0378">Hydrolase</keyword>
<sequence length="286" mass="31558">MNTTQTQTTEELRFQVNGHQIAAKCWGDRNATPVLALHGWLDNAATFNRLAPQLRGVRLIALDLMGHGFSDHRPASMPYYIWDNVMDVLGVADQLGLTRFSLLGHSMGASIATLIAGAFPERVEKLVLIEGIAPLVTEPEDAATQLAAAIKKRIRLQGREAKAYSDFDAAVNARMNGRWPVDAEAATWLVERSIEQRSGGYYWRSDANLILPSVMRMSEPQVESFLTRVTAATLLILGDNGIPQSDRRIALLRNIRTEQLAGGHHLHLEEQAAGLIATLINEFDLV</sequence>
<dbReference type="EMBL" id="FOGB01000003">
    <property type="protein sequence ID" value="SEQ37675.1"/>
    <property type="molecule type" value="Genomic_DNA"/>
</dbReference>